<dbReference type="STRING" id="82374.NZ47_05010"/>
<dbReference type="Proteomes" id="UP000030993">
    <property type="component" value="Unassembled WGS sequence"/>
</dbReference>
<dbReference type="InterPro" id="IPR001182">
    <property type="entry name" value="FtsW/RodA"/>
</dbReference>
<evidence type="ECO:0000256" key="6">
    <source>
        <dbReference type="HAMAP-Rule" id="MF_02079"/>
    </source>
</evidence>
<dbReference type="EC" id="2.4.99.28" evidence="6"/>
<evidence type="ECO:0000313" key="7">
    <source>
        <dbReference type="EMBL" id="KHM52408.1"/>
    </source>
</evidence>
<dbReference type="HAMAP" id="MF_02079">
    <property type="entry name" value="PGT_RodA"/>
    <property type="match status" value="1"/>
</dbReference>
<dbReference type="NCBIfam" id="TIGR02210">
    <property type="entry name" value="rodA_shape"/>
    <property type="match status" value="1"/>
</dbReference>
<comment type="similarity">
    <text evidence="6">Belongs to the SEDS family. MrdB/RodA subfamily.</text>
</comment>
<keyword evidence="8" id="KW-1185">Reference proteome</keyword>
<reference evidence="7 8" key="1">
    <citation type="journal article" date="2013" name="PLoS ONE">
        <title>Identification and characterization of three novel lipases belonging to families II and V from Anaerovibrio lipolyticus 5ST.</title>
        <authorList>
            <person name="Prive F."/>
            <person name="Kaderbhai N.N."/>
            <person name="Girdwood S."/>
            <person name="Worgan H.J."/>
            <person name="Pinloche E."/>
            <person name="Scollan N.D."/>
            <person name="Huws S.A."/>
            <person name="Newbold C.J."/>
        </authorList>
    </citation>
    <scope>NUCLEOTIDE SEQUENCE [LARGE SCALE GENOMIC DNA]</scope>
    <source>
        <strain evidence="7 8">5S</strain>
    </source>
</reference>
<feature type="transmembrane region" description="Helical" evidence="6">
    <location>
        <begin position="185"/>
        <end position="203"/>
    </location>
</feature>
<dbReference type="GO" id="GO:0008955">
    <property type="term" value="F:peptidoglycan glycosyltransferase activity"/>
    <property type="evidence" value="ECO:0007669"/>
    <property type="project" value="UniProtKB-UniRule"/>
</dbReference>
<dbReference type="InterPro" id="IPR011923">
    <property type="entry name" value="RodA/MrdB"/>
</dbReference>
<dbReference type="Pfam" id="PF01098">
    <property type="entry name" value="FTSW_RODA_SPOVE"/>
    <property type="match status" value="1"/>
</dbReference>
<evidence type="ECO:0000256" key="1">
    <source>
        <dbReference type="ARBA" id="ARBA00004141"/>
    </source>
</evidence>
<dbReference type="GO" id="GO:0008360">
    <property type="term" value="P:regulation of cell shape"/>
    <property type="evidence" value="ECO:0007669"/>
    <property type="project" value="UniProtKB-KW"/>
</dbReference>
<feature type="transmembrane region" description="Helical" evidence="6">
    <location>
        <begin position="264"/>
        <end position="290"/>
    </location>
</feature>
<comment type="caution">
    <text evidence="7">The sequence shown here is derived from an EMBL/GenBank/DDBJ whole genome shotgun (WGS) entry which is preliminary data.</text>
</comment>
<evidence type="ECO:0000256" key="3">
    <source>
        <dbReference type="ARBA" id="ARBA00022960"/>
    </source>
</evidence>
<sequence>MILNKKFRKIDVELIAGVAGIIIMSLITIGSATHINTPSEDRYWYVLRQGIFTLLNVGVIFFFMNFDYKALQAYGKKLYIFNIIMLLAVMFLGQSALGAQRWIQLGPISIQPSEFSKIIMIICMASVFQDKIGQINKWSDLLPLAGYVGLPFLLVLKQPDLGTSLVFMAIFLGMIFACGVNLKLLAWMFGVAMACAPLMWHFVLKEYQKMRIMVFMDPNVDPLGSGYHIIQSKIAIGSGMLFGKGLFAGTQSQLNFLPENHTDFIFAVVGEELGFIGATILLLLYLVVLWRGIKIAQQAQDSFGMLLAVGITSMLAFHVLVNVGMTAGIMPVTGIPLPFMSYGVSALTTNMFAVAILLNIYLRNQKLQF</sequence>
<gene>
    <name evidence="6" type="primary">rodA</name>
    <name evidence="7" type="ORF">NZ47_05010</name>
</gene>
<keyword evidence="6" id="KW-1003">Cell membrane</keyword>
<evidence type="ECO:0000256" key="5">
    <source>
        <dbReference type="ARBA" id="ARBA00023136"/>
    </source>
</evidence>
<feature type="transmembrane region" description="Helical" evidence="6">
    <location>
        <begin position="78"/>
        <end position="97"/>
    </location>
</feature>
<keyword evidence="3 6" id="KW-0133">Cell shape</keyword>
<feature type="transmembrane region" description="Helical" evidence="6">
    <location>
        <begin position="302"/>
        <end position="321"/>
    </location>
</feature>
<dbReference type="PANTHER" id="PTHR30474">
    <property type="entry name" value="CELL CYCLE PROTEIN"/>
    <property type="match status" value="1"/>
</dbReference>
<name>A0A0B2K0B8_9FIRM</name>
<keyword evidence="4 6" id="KW-1133">Transmembrane helix</keyword>
<keyword evidence="2 6" id="KW-0812">Transmembrane</keyword>
<feature type="transmembrane region" description="Helical" evidence="6">
    <location>
        <begin position="162"/>
        <end position="180"/>
    </location>
</feature>
<keyword evidence="6" id="KW-0573">Peptidoglycan synthesis</keyword>
<keyword evidence="6" id="KW-0808">Transferase</keyword>
<comment type="pathway">
    <text evidence="6">Cell wall biogenesis; peptidoglycan biosynthesis.</text>
</comment>
<dbReference type="GO" id="GO:0005886">
    <property type="term" value="C:plasma membrane"/>
    <property type="evidence" value="ECO:0007669"/>
    <property type="project" value="UniProtKB-SubCell"/>
</dbReference>
<protein>
    <recommendedName>
        <fullName evidence="6">Peptidoglycan glycosyltransferase RodA</fullName>
        <shortName evidence="6">PGT</shortName>
        <ecNumber evidence="6">2.4.99.28</ecNumber>
    </recommendedName>
    <alternativeName>
        <fullName evidence="6">Cell elongation protein RodA</fullName>
    </alternativeName>
    <alternativeName>
        <fullName evidence="6">Cell wall polymerase</fullName>
    </alternativeName>
    <alternativeName>
        <fullName evidence="6">Peptidoglycan polymerase</fullName>
        <shortName evidence="6">PG polymerase</shortName>
    </alternativeName>
</protein>
<dbReference type="GO" id="GO:0015648">
    <property type="term" value="F:lipid-linked peptidoglycan transporter activity"/>
    <property type="evidence" value="ECO:0007669"/>
    <property type="project" value="TreeGrafter"/>
</dbReference>
<feature type="transmembrane region" description="Helical" evidence="6">
    <location>
        <begin position="341"/>
        <end position="362"/>
    </location>
</feature>
<dbReference type="PANTHER" id="PTHR30474:SF1">
    <property type="entry name" value="PEPTIDOGLYCAN GLYCOSYLTRANSFERASE MRDB"/>
    <property type="match status" value="1"/>
</dbReference>
<evidence type="ECO:0000256" key="2">
    <source>
        <dbReference type="ARBA" id="ARBA00022692"/>
    </source>
</evidence>
<keyword evidence="6" id="KW-0328">Glycosyltransferase</keyword>
<dbReference type="GO" id="GO:0071555">
    <property type="term" value="P:cell wall organization"/>
    <property type="evidence" value="ECO:0007669"/>
    <property type="project" value="UniProtKB-KW"/>
</dbReference>
<feature type="transmembrane region" description="Helical" evidence="6">
    <location>
        <begin position="12"/>
        <end position="33"/>
    </location>
</feature>
<dbReference type="GO" id="GO:0009252">
    <property type="term" value="P:peptidoglycan biosynthetic process"/>
    <property type="evidence" value="ECO:0007669"/>
    <property type="project" value="UniProtKB-UniRule"/>
</dbReference>
<dbReference type="EMBL" id="JSCE01000096">
    <property type="protein sequence ID" value="KHM52408.1"/>
    <property type="molecule type" value="Genomic_DNA"/>
</dbReference>
<comment type="function">
    <text evidence="6">Peptidoglycan polymerase that is essential for cell wall elongation.</text>
</comment>
<keyword evidence="6" id="KW-0961">Cell wall biogenesis/degradation</keyword>
<comment type="subcellular location">
    <subcellularLocation>
        <location evidence="6">Cell membrane</location>
        <topology evidence="6">Multi-pass membrane protein</topology>
    </subcellularLocation>
    <subcellularLocation>
        <location evidence="1">Membrane</location>
        <topology evidence="1">Multi-pass membrane protein</topology>
    </subcellularLocation>
</comment>
<proteinExistence type="inferred from homology"/>
<dbReference type="GO" id="GO:0032153">
    <property type="term" value="C:cell division site"/>
    <property type="evidence" value="ECO:0007669"/>
    <property type="project" value="TreeGrafter"/>
</dbReference>
<evidence type="ECO:0000256" key="4">
    <source>
        <dbReference type="ARBA" id="ARBA00022989"/>
    </source>
</evidence>
<comment type="catalytic activity">
    <reaction evidence="6">
        <text>[GlcNAc-(1-&gt;4)-Mur2Ac(oyl-L-Ala-gamma-D-Glu-L-Lys-D-Ala-D-Ala)](n)-di-trans,octa-cis-undecaprenyl diphosphate + beta-D-GlcNAc-(1-&gt;4)-Mur2Ac(oyl-L-Ala-gamma-D-Glu-L-Lys-D-Ala-D-Ala)-di-trans,octa-cis-undecaprenyl diphosphate = [GlcNAc-(1-&gt;4)-Mur2Ac(oyl-L-Ala-gamma-D-Glu-L-Lys-D-Ala-D-Ala)](n+1)-di-trans,octa-cis-undecaprenyl diphosphate + di-trans,octa-cis-undecaprenyl diphosphate + H(+)</text>
        <dbReference type="Rhea" id="RHEA:23708"/>
        <dbReference type="Rhea" id="RHEA-COMP:9602"/>
        <dbReference type="Rhea" id="RHEA-COMP:9603"/>
        <dbReference type="ChEBI" id="CHEBI:15378"/>
        <dbReference type="ChEBI" id="CHEBI:58405"/>
        <dbReference type="ChEBI" id="CHEBI:60033"/>
        <dbReference type="ChEBI" id="CHEBI:78435"/>
        <dbReference type="EC" id="2.4.99.28"/>
    </reaction>
</comment>
<dbReference type="eggNOG" id="COG0772">
    <property type="taxonomic scope" value="Bacteria"/>
</dbReference>
<keyword evidence="5 6" id="KW-0472">Membrane</keyword>
<feature type="transmembrane region" description="Helical" evidence="6">
    <location>
        <begin position="45"/>
        <end position="66"/>
    </location>
</feature>
<dbReference type="RefSeq" id="WP_039207112.1">
    <property type="nucleotide sequence ID" value="NZ_JSCE01000096.1"/>
</dbReference>
<dbReference type="AlphaFoldDB" id="A0A0B2K0B8"/>
<organism evidence="7 8">
    <name type="scientific">Anaerovibrio lipolyticus</name>
    <dbReference type="NCBI Taxonomy" id="82374"/>
    <lineage>
        <taxon>Bacteria</taxon>
        <taxon>Bacillati</taxon>
        <taxon>Bacillota</taxon>
        <taxon>Negativicutes</taxon>
        <taxon>Selenomonadales</taxon>
        <taxon>Selenomonadaceae</taxon>
        <taxon>Anaerovibrio</taxon>
    </lineage>
</organism>
<dbReference type="UniPathway" id="UPA00219"/>
<evidence type="ECO:0000313" key="8">
    <source>
        <dbReference type="Proteomes" id="UP000030993"/>
    </source>
</evidence>
<dbReference type="GO" id="GO:0051301">
    <property type="term" value="P:cell division"/>
    <property type="evidence" value="ECO:0007669"/>
    <property type="project" value="InterPro"/>
</dbReference>
<accession>A0A0B2K0B8</accession>